<keyword evidence="1" id="KW-0175">Coiled coil</keyword>
<feature type="compositionally biased region" description="Low complexity" evidence="2">
    <location>
        <begin position="639"/>
        <end position="655"/>
    </location>
</feature>
<protein>
    <recommendedName>
        <fullName evidence="3">DH domain-containing protein</fullName>
    </recommendedName>
</protein>
<feature type="region of interest" description="Disordered" evidence="2">
    <location>
        <begin position="672"/>
        <end position="716"/>
    </location>
</feature>
<dbReference type="PANTHER" id="PTHR12673">
    <property type="entry name" value="FACIOGENITAL DYSPLASIA PROTEIN"/>
    <property type="match status" value="1"/>
</dbReference>
<feature type="region of interest" description="Disordered" evidence="2">
    <location>
        <begin position="871"/>
        <end position="900"/>
    </location>
</feature>
<dbReference type="GO" id="GO:0005085">
    <property type="term" value="F:guanyl-nucleotide exchange factor activity"/>
    <property type="evidence" value="ECO:0007669"/>
    <property type="project" value="InterPro"/>
</dbReference>
<dbReference type="AlphaFoldDB" id="G7E3X3"/>
<keyword evidence="5" id="KW-1185">Reference proteome</keyword>
<evidence type="ECO:0000256" key="1">
    <source>
        <dbReference type="SAM" id="Coils"/>
    </source>
</evidence>
<feature type="compositionally biased region" description="Polar residues" evidence="2">
    <location>
        <begin position="700"/>
        <end position="711"/>
    </location>
</feature>
<evidence type="ECO:0000256" key="2">
    <source>
        <dbReference type="SAM" id="MobiDB-lite"/>
    </source>
</evidence>
<dbReference type="EMBL" id="BABT02000126">
    <property type="protein sequence ID" value="GAA97533.1"/>
    <property type="molecule type" value="Genomic_DNA"/>
</dbReference>
<feature type="coiled-coil region" evidence="1">
    <location>
        <begin position="906"/>
        <end position="991"/>
    </location>
</feature>
<feature type="region of interest" description="Disordered" evidence="2">
    <location>
        <begin position="627"/>
        <end position="655"/>
    </location>
</feature>
<dbReference type="PROSITE" id="PS50010">
    <property type="entry name" value="DH_2"/>
    <property type="match status" value="1"/>
</dbReference>
<reference evidence="4 5" key="2">
    <citation type="journal article" date="2012" name="Open Biol.">
        <title>Characteristics of nucleosomes and linker DNA regions on the genome of the basidiomycete Mixia osmundae revealed by mono- and dinucleosome mapping.</title>
        <authorList>
            <person name="Nishida H."/>
            <person name="Kondo S."/>
            <person name="Matsumoto T."/>
            <person name="Suzuki Y."/>
            <person name="Yoshikawa H."/>
            <person name="Taylor T.D."/>
            <person name="Sugiyama J."/>
        </authorList>
    </citation>
    <scope>NUCLEOTIDE SEQUENCE [LARGE SCALE GENOMIC DNA]</scope>
    <source>
        <strain evidence="5">CBS 9802 / IAM 14324 / JCM 22182 / KY 12970</strain>
    </source>
</reference>
<evidence type="ECO:0000313" key="4">
    <source>
        <dbReference type="EMBL" id="GAA97533.1"/>
    </source>
</evidence>
<dbReference type="SUPFAM" id="SSF48065">
    <property type="entry name" value="DBL homology domain (DH-domain)"/>
    <property type="match status" value="1"/>
</dbReference>
<comment type="caution">
    <text evidence="4">The sequence shown here is derived from an EMBL/GenBank/DDBJ whole genome shotgun (WGS) entry which is preliminary data.</text>
</comment>
<evidence type="ECO:0000259" key="3">
    <source>
        <dbReference type="PROSITE" id="PS50010"/>
    </source>
</evidence>
<dbReference type="eggNOG" id="ENOG502QVFV">
    <property type="taxonomic scope" value="Eukaryota"/>
</dbReference>
<dbReference type="HOGENOM" id="CLU_300357_0_0_1"/>
<accession>G7E3X3</accession>
<dbReference type="PANTHER" id="PTHR12673:SF270">
    <property type="entry name" value="FYVE-TYPE DOMAIN-CONTAINING PROTEIN"/>
    <property type="match status" value="1"/>
</dbReference>
<proteinExistence type="predicted"/>
<feature type="compositionally biased region" description="Low complexity" evidence="2">
    <location>
        <begin position="744"/>
        <end position="771"/>
    </location>
</feature>
<dbReference type="InParanoid" id="G7E3X3"/>
<dbReference type="RefSeq" id="XP_014570625.1">
    <property type="nucleotide sequence ID" value="XM_014715139.1"/>
</dbReference>
<evidence type="ECO:0000313" key="5">
    <source>
        <dbReference type="Proteomes" id="UP000009131"/>
    </source>
</evidence>
<sequence>MTTLTGGKLKRRAIFCDVVCEGMTQDGAGWTVPERTAHFLQQLGDPLPAFSPSDAFASTALASQPSFLAPSTRPHNPAELENRLRELVETEFNYVRRLKALIQDYARPLRDFAKHKEKAIIPLYEAKMLFGNIDVILAANEGFLQDLERVMLSKRRGGLGVVIWEHLTAFADVHVYPTYLSGYEKAKEIESQMSSKRGFVDFVERTKYSTEGIGNIGLRELLMEPVQRVTRYILMLEGILGALPADDSENRDYLLEAHAVASQMARCEADEPERCAAAMWGLERAIEGFPANMISSSRYFVDCLDVMDSPRAANGSNSPASAASRKANALNCTLFLFSDCLMIAKRPSSSGPDGRSLAGLENIDQLAKVMKMHRSGSQIAYLTKAYEPMGSTPTKVKKDCMGFKGLIKLEELIAADEGDDEISLWLQNPPTLSSAKWSGRPSRSYIVRAASDAAERKTRFLDRLWQMQANIKTIEARSTAMVTTLAHLAGPPGQSADQHISVYWNLYEKRAYLSEPIKSRLVLQVDPTGESDSLSFGRQTGPAMIARIAYHDDCECSIEIQLANHGLLHSDRSVRYDSAPHSVIATARDWALYEGALRLDQSVAASTATSPSPSMKRLSEIDVRKVFSSPSAPQRRSKSIISKASSAATDSSAVRSEATSATAASFATCSSMSASTSQTSLQSSARIGAVEEPRKRLDSVSPTRSRASSTADYERRALQDITGQEARALSLPCEMSPPRPAKPEPSLSLSLSRTPSRRAPGGPRGPRPFGADSPKLAACTISPRADDIRKVSGGMKRGLSESADMTASKRAPSWSREPSDDSDVREAQTDIAPRGSEQHAQLNTASTDRAIQEIRTEVHALRGNLARELAHKEAQARAGSPGLPRSPQSRNLARVGKSDDSRALDLSAFSEKLRQIEATLDSLQSRLEPAQDDPMLREIDEYRTALADSLEQNAKLRRKMRELEQEKEALYEVFNEDLDRLRRENERLKHKLASDPR</sequence>
<dbReference type="CDD" id="cd00160">
    <property type="entry name" value="RhoGEF"/>
    <property type="match status" value="1"/>
</dbReference>
<dbReference type="InterPro" id="IPR000219">
    <property type="entry name" value="DH_dom"/>
</dbReference>
<feature type="region of interest" description="Disordered" evidence="2">
    <location>
        <begin position="731"/>
        <end position="845"/>
    </location>
</feature>
<reference evidence="4 5" key="1">
    <citation type="journal article" date="2011" name="J. Gen. Appl. Microbiol.">
        <title>Draft genome sequencing of the enigmatic basidiomycete Mixia osmundae.</title>
        <authorList>
            <person name="Nishida H."/>
            <person name="Nagatsuka Y."/>
            <person name="Sugiyama J."/>
        </authorList>
    </citation>
    <scope>NUCLEOTIDE SEQUENCE [LARGE SCALE GENOMIC DNA]</scope>
    <source>
        <strain evidence="5">CBS 9802 / IAM 14324 / JCM 22182 / KY 12970</strain>
    </source>
</reference>
<dbReference type="Proteomes" id="UP000009131">
    <property type="component" value="Unassembled WGS sequence"/>
</dbReference>
<name>G7E3X3_MIXOS</name>
<dbReference type="Pfam" id="PF00621">
    <property type="entry name" value="RhoGEF"/>
    <property type="match status" value="1"/>
</dbReference>
<gene>
    <name evidence="4" type="primary">Mo04211</name>
    <name evidence="4" type="ORF">E5Q_04211</name>
</gene>
<dbReference type="SMART" id="SM00325">
    <property type="entry name" value="RhoGEF"/>
    <property type="match status" value="1"/>
</dbReference>
<feature type="domain" description="DH" evidence="3">
    <location>
        <begin position="79"/>
        <end position="271"/>
    </location>
</feature>
<feature type="compositionally biased region" description="Low complexity" evidence="2">
    <location>
        <begin position="672"/>
        <end position="685"/>
    </location>
</feature>
<dbReference type="OrthoDB" id="660555at2759"/>
<dbReference type="Gene3D" id="1.20.900.10">
    <property type="entry name" value="Dbl homology (DH) domain"/>
    <property type="match status" value="1"/>
</dbReference>
<dbReference type="InterPro" id="IPR035899">
    <property type="entry name" value="DBL_dom_sf"/>
</dbReference>
<dbReference type="STRING" id="764103.G7E3X3"/>
<feature type="compositionally biased region" description="Basic and acidic residues" evidence="2">
    <location>
        <begin position="817"/>
        <end position="828"/>
    </location>
</feature>
<organism evidence="4 5">
    <name type="scientific">Mixia osmundae (strain CBS 9802 / IAM 14324 / JCM 22182 / KY 12970)</name>
    <dbReference type="NCBI Taxonomy" id="764103"/>
    <lineage>
        <taxon>Eukaryota</taxon>
        <taxon>Fungi</taxon>
        <taxon>Dikarya</taxon>
        <taxon>Basidiomycota</taxon>
        <taxon>Pucciniomycotina</taxon>
        <taxon>Mixiomycetes</taxon>
        <taxon>Mixiales</taxon>
        <taxon>Mixiaceae</taxon>
        <taxon>Mixia</taxon>
    </lineage>
</organism>
<dbReference type="InterPro" id="IPR051092">
    <property type="entry name" value="FYVE_RhoGEF_PH"/>
</dbReference>
<dbReference type="GO" id="GO:0005737">
    <property type="term" value="C:cytoplasm"/>
    <property type="evidence" value="ECO:0007669"/>
    <property type="project" value="TreeGrafter"/>
</dbReference>
<feature type="compositionally biased region" description="Basic and acidic residues" evidence="2">
    <location>
        <begin position="689"/>
        <end position="698"/>
    </location>
</feature>